<feature type="non-terminal residue" evidence="2">
    <location>
        <position position="71"/>
    </location>
</feature>
<gene>
    <name evidence="2" type="ORF">Tci_913385</name>
</gene>
<reference evidence="2" key="1">
    <citation type="journal article" date="2019" name="Sci. Rep.">
        <title>Draft genome of Tanacetum cinerariifolium, the natural source of mosquito coil.</title>
        <authorList>
            <person name="Yamashiro T."/>
            <person name="Shiraishi A."/>
            <person name="Satake H."/>
            <person name="Nakayama K."/>
        </authorList>
    </citation>
    <scope>NUCLEOTIDE SEQUENCE</scope>
</reference>
<sequence length="71" mass="8176">MKRKVGKEDQVVRQTRNSKYYESLETPPIKRTVGRPKKSVSANENKSLSVKRQGRPMKDNDEEKNQTVGSK</sequence>
<accession>A0A699W6T0</accession>
<proteinExistence type="predicted"/>
<feature type="compositionally biased region" description="Basic and acidic residues" evidence="1">
    <location>
        <begin position="56"/>
        <end position="65"/>
    </location>
</feature>
<organism evidence="2">
    <name type="scientific">Tanacetum cinerariifolium</name>
    <name type="common">Dalmatian daisy</name>
    <name type="synonym">Chrysanthemum cinerariifolium</name>
    <dbReference type="NCBI Taxonomy" id="118510"/>
    <lineage>
        <taxon>Eukaryota</taxon>
        <taxon>Viridiplantae</taxon>
        <taxon>Streptophyta</taxon>
        <taxon>Embryophyta</taxon>
        <taxon>Tracheophyta</taxon>
        <taxon>Spermatophyta</taxon>
        <taxon>Magnoliopsida</taxon>
        <taxon>eudicotyledons</taxon>
        <taxon>Gunneridae</taxon>
        <taxon>Pentapetalae</taxon>
        <taxon>asterids</taxon>
        <taxon>campanulids</taxon>
        <taxon>Asterales</taxon>
        <taxon>Asteraceae</taxon>
        <taxon>Asteroideae</taxon>
        <taxon>Anthemideae</taxon>
        <taxon>Anthemidinae</taxon>
        <taxon>Tanacetum</taxon>
    </lineage>
</organism>
<protein>
    <submittedName>
        <fullName evidence="2">Uncharacterized protein</fullName>
    </submittedName>
</protein>
<evidence type="ECO:0000256" key="1">
    <source>
        <dbReference type="SAM" id="MobiDB-lite"/>
    </source>
</evidence>
<comment type="caution">
    <text evidence="2">The sequence shown here is derived from an EMBL/GenBank/DDBJ whole genome shotgun (WGS) entry which is preliminary data.</text>
</comment>
<evidence type="ECO:0000313" key="2">
    <source>
        <dbReference type="EMBL" id="GFD41416.1"/>
    </source>
</evidence>
<name>A0A699W6T0_TANCI</name>
<feature type="compositionally biased region" description="Basic and acidic residues" evidence="1">
    <location>
        <begin position="1"/>
        <end position="11"/>
    </location>
</feature>
<dbReference type="AlphaFoldDB" id="A0A699W6T0"/>
<dbReference type="EMBL" id="BKCJ011551897">
    <property type="protein sequence ID" value="GFD41416.1"/>
    <property type="molecule type" value="Genomic_DNA"/>
</dbReference>
<feature type="compositionally biased region" description="Polar residues" evidence="1">
    <location>
        <begin position="40"/>
        <end position="50"/>
    </location>
</feature>
<feature type="region of interest" description="Disordered" evidence="1">
    <location>
        <begin position="1"/>
        <end position="71"/>
    </location>
</feature>